<comment type="caution">
    <text evidence="1">The sequence shown here is derived from an EMBL/GenBank/DDBJ whole genome shotgun (WGS) entry which is preliminary data.</text>
</comment>
<protein>
    <recommendedName>
        <fullName evidence="3">DNA primase</fullName>
    </recommendedName>
</protein>
<keyword evidence="2" id="KW-1185">Reference proteome</keyword>
<proteinExistence type="predicted"/>
<name>A0ABV3DLF3_9ACTN</name>
<reference evidence="1 2" key="1">
    <citation type="submission" date="2024-06" db="EMBL/GenBank/DDBJ databases">
        <title>The Natural Products Discovery Center: Release of the First 8490 Sequenced Strains for Exploring Actinobacteria Biosynthetic Diversity.</title>
        <authorList>
            <person name="Kalkreuter E."/>
            <person name="Kautsar S.A."/>
            <person name="Yang D."/>
            <person name="Bader C.D."/>
            <person name="Teijaro C.N."/>
            <person name="Fluegel L."/>
            <person name="Davis C.M."/>
            <person name="Simpson J.R."/>
            <person name="Lauterbach L."/>
            <person name="Steele A.D."/>
            <person name="Gui C."/>
            <person name="Meng S."/>
            <person name="Li G."/>
            <person name="Viehrig K."/>
            <person name="Ye F."/>
            <person name="Su P."/>
            <person name="Kiefer A.F."/>
            <person name="Nichols A."/>
            <person name="Cepeda A.J."/>
            <person name="Yan W."/>
            <person name="Fan B."/>
            <person name="Jiang Y."/>
            <person name="Adhikari A."/>
            <person name="Zheng C.-J."/>
            <person name="Schuster L."/>
            <person name="Cowan T.M."/>
            <person name="Smanski M.J."/>
            <person name="Chevrette M.G."/>
            <person name="De Carvalho L.P.S."/>
            <person name="Shen B."/>
        </authorList>
    </citation>
    <scope>NUCLEOTIDE SEQUENCE [LARGE SCALE GENOMIC DNA]</scope>
    <source>
        <strain evidence="1 2">NPDC048946</strain>
    </source>
</reference>
<dbReference type="EMBL" id="JBEZFP010000066">
    <property type="protein sequence ID" value="MEU8136593.1"/>
    <property type="molecule type" value="Genomic_DNA"/>
</dbReference>
<dbReference type="RefSeq" id="WP_358357270.1">
    <property type="nucleotide sequence ID" value="NZ_JBEZFP010000066.1"/>
</dbReference>
<evidence type="ECO:0000313" key="2">
    <source>
        <dbReference type="Proteomes" id="UP001551482"/>
    </source>
</evidence>
<gene>
    <name evidence="1" type="ORF">AB0C36_24160</name>
</gene>
<accession>A0ABV3DLF3</accession>
<evidence type="ECO:0000313" key="1">
    <source>
        <dbReference type="EMBL" id="MEU8136593.1"/>
    </source>
</evidence>
<sequence length="146" mass="15239">MRYSPRKIPLQSAGREVASSTDRSTWSSFAEASTSTRGVGMGFVLDGDGIVCVDLDHCLTGGQLAPWAERIVAAAGATYIEVSPSGTGVHIWGRAELVHGRVVHLPGGGKAEVYPNGRYITVTSRPFGDTPSVLGDLSGLVGELIA</sequence>
<evidence type="ECO:0008006" key="3">
    <source>
        <dbReference type="Google" id="ProtNLM"/>
    </source>
</evidence>
<organism evidence="1 2">
    <name type="scientific">Streptodolium elevatio</name>
    <dbReference type="NCBI Taxonomy" id="3157996"/>
    <lineage>
        <taxon>Bacteria</taxon>
        <taxon>Bacillati</taxon>
        <taxon>Actinomycetota</taxon>
        <taxon>Actinomycetes</taxon>
        <taxon>Kitasatosporales</taxon>
        <taxon>Streptomycetaceae</taxon>
        <taxon>Streptodolium</taxon>
    </lineage>
</organism>
<dbReference type="Proteomes" id="UP001551482">
    <property type="component" value="Unassembled WGS sequence"/>
</dbReference>